<dbReference type="InterPro" id="IPR002918">
    <property type="entry name" value="Lipase_EstA/Esterase_EstB"/>
</dbReference>
<protein>
    <submittedName>
        <fullName evidence="1">Triacylglycerol lipase</fullName>
    </submittedName>
</protein>
<dbReference type="GO" id="GO:0016042">
    <property type="term" value="P:lipid catabolic process"/>
    <property type="evidence" value="ECO:0007669"/>
    <property type="project" value="InterPro"/>
</dbReference>
<proteinExistence type="predicted"/>
<dbReference type="EMBL" id="KZ349507">
    <property type="protein sequence ID" value="PIO64862.1"/>
    <property type="molecule type" value="Genomic_DNA"/>
</dbReference>
<sequence length="206" mass="21895">MAFYENGVTHPVEIIEMVTVLSASCSCGSACDEASPRSTGACNLGTPLTSKVDVFLGLAGANFGLCGCEGTGALEPTCNKHNGFWPGDSCGLNTLTCGLTPLPFPCNAPTYSSLLMSMNSDNIREASMVFSAWSLADDLILYADEVWGRPTSLIPTSSGKVVYKLYTHMQTKENTAADQYSMVALKTLPSTNDKQISASISESEYQ</sequence>
<reference evidence="1 2" key="1">
    <citation type="submission" date="2015-09" db="EMBL/GenBank/DDBJ databases">
        <title>Draft genome of the parasitic nematode Teladorsagia circumcincta isolate WARC Sus (inbred).</title>
        <authorList>
            <person name="Mitreva M."/>
        </authorList>
    </citation>
    <scope>NUCLEOTIDE SEQUENCE [LARGE SCALE GENOMIC DNA]</scope>
    <source>
        <strain evidence="1 2">S</strain>
    </source>
</reference>
<accession>A0A2G9U580</accession>
<dbReference type="PANTHER" id="PTHR32015">
    <property type="entry name" value="FASTING INDUCED LIPASE"/>
    <property type="match status" value="1"/>
</dbReference>
<dbReference type="Gene3D" id="3.40.50.1820">
    <property type="entry name" value="alpha/beta hydrolase"/>
    <property type="match status" value="1"/>
</dbReference>
<dbReference type="PANTHER" id="PTHR32015:SF1">
    <property type="entry name" value="LIPASE"/>
    <property type="match status" value="1"/>
</dbReference>
<evidence type="ECO:0000313" key="1">
    <source>
        <dbReference type="EMBL" id="PIO64862.1"/>
    </source>
</evidence>
<dbReference type="Pfam" id="PF01674">
    <property type="entry name" value="Lipase_2"/>
    <property type="match status" value="1"/>
</dbReference>
<gene>
    <name evidence="1" type="ORF">TELCIR_13493</name>
</gene>
<dbReference type="AlphaFoldDB" id="A0A2G9U580"/>
<dbReference type="InterPro" id="IPR029058">
    <property type="entry name" value="AB_hydrolase_fold"/>
</dbReference>
<evidence type="ECO:0000313" key="2">
    <source>
        <dbReference type="Proteomes" id="UP000230423"/>
    </source>
</evidence>
<dbReference type="GO" id="GO:0016298">
    <property type="term" value="F:lipase activity"/>
    <property type="evidence" value="ECO:0007669"/>
    <property type="project" value="TreeGrafter"/>
</dbReference>
<dbReference type="Proteomes" id="UP000230423">
    <property type="component" value="Unassembled WGS sequence"/>
</dbReference>
<name>A0A2G9U580_TELCI</name>
<keyword evidence="2" id="KW-1185">Reference proteome</keyword>
<organism evidence="1 2">
    <name type="scientific">Teladorsagia circumcincta</name>
    <name type="common">Brown stomach worm</name>
    <name type="synonym">Ostertagia circumcincta</name>
    <dbReference type="NCBI Taxonomy" id="45464"/>
    <lineage>
        <taxon>Eukaryota</taxon>
        <taxon>Metazoa</taxon>
        <taxon>Ecdysozoa</taxon>
        <taxon>Nematoda</taxon>
        <taxon>Chromadorea</taxon>
        <taxon>Rhabditida</taxon>
        <taxon>Rhabditina</taxon>
        <taxon>Rhabditomorpha</taxon>
        <taxon>Strongyloidea</taxon>
        <taxon>Trichostrongylidae</taxon>
        <taxon>Teladorsagia</taxon>
    </lineage>
</organism>
<dbReference type="OrthoDB" id="5821855at2759"/>